<evidence type="ECO:0000256" key="5">
    <source>
        <dbReference type="ARBA" id="ARBA00022643"/>
    </source>
</evidence>
<evidence type="ECO:0000256" key="14">
    <source>
        <dbReference type="ARBA" id="ARBA00049494"/>
    </source>
</evidence>
<evidence type="ECO:0000256" key="11">
    <source>
        <dbReference type="ARBA" id="ARBA00022840"/>
    </source>
</evidence>
<dbReference type="GO" id="GO:0008531">
    <property type="term" value="F:riboflavin kinase activity"/>
    <property type="evidence" value="ECO:0007669"/>
    <property type="project" value="UniProtKB-UniRule"/>
</dbReference>
<keyword evidence="6 15" id="KW-0808">Transferase</keyword>
<comment type="catalytic activity">
    <reaction evidence="13 15">
        <text>riboflavin + ATP = FMN + ADP + H(+)</text>
        <dbReference type="Rhea" id="RHEA:14357"/>
        <dbReference type="ChEBI" id="CHEBI:15378"/>
        <dbReference type="ChEBI" id="CHEBI:30616"/>
        <dbReference type="ChEBI" id="CHEBI:57986"/>
        <dbReference type="ChEBI" id="CHEBI:58210"/>
        <dbReference type="ChEBI" id="CHEBI:456216"/>
        <dbReference type="EC" id="2.7.1.26"/>
    </reaction>
</comment>
<evidence type="ECO:0000256" key="7">
    <source>
        <dbReference type="ARBA" id="ARBA00022695"/>
    </source>
</evidence>
<dbReference type="SMART" id="SM00904">
    <property type="entry name" value="Flavokinase"/>
    <property type="match status" value="1"/>
</dbReference>
<comment type="function">
    <text evidence="1">Catalyzes the phosphorylation of riboflavin to FMN followed by the adenylation of FMN to FAD.</text>
</comment>
<dbReference type="GO" id="GO:0006747">
    <property type="term" value="P:FAD biosynthetic process"/>
    <property type="evidence" value="ECO:0007669"/>
    <property type="project" value="UniProtKB-UniRule"/>
</dbReference>
<evidence type="ECO:0000256" key="2">
    <source>
        <dbReference type="ARBA" id="ARBA00004726"/>
    </source>
</evidence>
<dbReference type="Gene3D" id="2.40.30.30">
    <property type="entry name" value="Riboflavin kinase-like"/>
    <property type="match status" value="1"/>
</dbReference>
<organism evidence="17 18">
    <name type="scientific">Ruficoccus amylovorans</name>
    <dbReference type="NCBI Taxonomy" id="1804625"/>
    <lineage>
        <taxon>Bacteria</taxon>
        <taxon>Pseudomonadati</taxon>
        <taxon>Verrucomicrobiota</taxon>
        <taxon>Opitutia</taxon>
        <taxon>Puniceicoccales</taxon>
        <taxon>Cerasicoccaceae</taxon>
        <taxon>Ruficoccus</taxon>
    </lineage>
</organism>
<keyword evidence="4 15" id="KW-0285">Flavoprotein</keyword>
<dbReference type="FunFam" id="3.40.50.620:FF:000021">
    <property type="entry name" value="Riboflavin biosynthesis protein"/>
    <property type="match status" value="1"/>
</dbReference>
<evidence type="ECO:0000256" key="10">
    <source>
        <dbReference type="ARBA" id="ARBA00022827"/>
    </source>
</evidence>
<dbReference type="EC" id="2.7.1.26" evidence="15"/>
<keyword evidence="7 15" id="KW-0548">Nucleotidyltransferase</keyword>
<comment type="caution">
    <text evidence="17">The sequence shown here is derived from an EMBL/GenBank/DDBJ whole genome shotgun (WGS) entry which is preliminary data.</text>
</comment>
<dbReference type="InterPro" id="IPR014729">
    <property type="entry name" value="Rossmann-like_a/b/a_fold"/>
</dbReference>
<dbReference type="GO" id="GO:0009398">
    <property type="term" value="P:FMN biosynthetic process"/>
    <property type="evidence" value="ECO:0007669"/>
    <property type="project" value="UniProtKB-UniRule"/>
</dbReference>
<keyword evidence="8 15" id="KW-0547">Nucleotide-binding</keyword>
<evidence type="ECO:0000256" key="3">
    <source>
        <dbReference type="ARBA" id="ARBA00005201"/>
    </source>
</evidence>
<dbReference type="UniPathway" id="UPA00276">
    <property type="reaction ID" value="UER00406"/>
</dbReference>
<keyword evidence="18" id="KW-1185">Reference proteome</keyword>
<dbReference type="CDD" id="cd02064">
    <property type="entry name" value="FAD_synthetase_N"/>
    <property type="match status" value="1"/>
</dbReference>
<dbReference type="NCBIfam" id="TIGR00083">
    <property type="entry name" value="ribF"/>
    <property type="match status" value="1"/>
</dbReference>
<keyword evidence="11 15" id="KW-0067">ATP-binding</keyword>
<evidence type="ECO:0000256" key="8">
    <source>
        <dbReference type="ARBA" id="ARBA00022741"/>
    </source>
</evidence>
<dbReference type="PANTHER" id="PTHR22749">
    <property type="entry name" value="RIBOFLAVIN KINASE/FMN ADENYLYLTRANSFERASE"/>
    <property type="match status" value="1"/>
</dbReference>
<dbReference type="PIRSF" id="PIRSF004491">
    <property type="entry name" value="FAD_Synth"/>
    <property type="match status" value="1"/>
</dbReference>
<evidence type="ECO:0000259" key="16">
    <source>
        <dbReference type="SMART" id="SM00904"/>
    </source>
</evidence>
<dbReference type="EMBL" id="JACHVB010000014">
    <property type="protein sequence ID" value="MBC2593613.1"/>
    <property type="molecule type" value="Genomic_DNA"/>
</dbReference>
<comment type="similarity">
    <text evidence="15">Belongs to the ribF family.</text>
</comment>
<evidence type="ECO:0000256" key="12">
    <source>
        <dbReference type="ARBA" id="ARBA00023268"/>
    </source>
</evidence>
<feature type="domain" description="Riboflavin kinase" evidence="16">
    <location>
        <begin position="183"/>
        <end position="310"/>
    </location>
</feature>
<proteinExistence type="inferred from homology"/>
<dbReference type="Pfam" id="PF06574">
    <property type="entry name" value="FAD_syn"/>
    <property type="match status" value="1"/>
</dbReference>
<comment type="catalytic activity">
    <reaction evidence="14 15">
        <text>FMN + ATP + H(+) = FAD + diphosphate</text>
        <dbReference type="Rhea" id="RHEA:17237"/>
        <dbReference type="ChEBI" id="CHEBI:15378"/>
        <dbReference type="ChEBI" id="CHEBI:30616"/>
        <dbReference type="ChEBI" id="CHEBI:33019"/>
        <dbReference type="ChEBI" id="CHEBI:57692"/>
        <dbReference type="ChEBI" id="CHEBI:58210"/>
        <dbReference type="EC" id="2.7.7.2"/>
    </reaction>
</comment>
<evidence type="ECO:0000256" key="1">
    <source>
        <dbReference type="ARBA" id="ARBA00002121"/>
    </source>
</evidence>
<evidence type="ECO:0000256" key="4">
    <source>
        <dbReference type="ARBA" id="ARBA00022630"/>
    </source>
</evidence>
<dbReference type="InterPro" id="IPR015864">
    <property type="entry name" value="FAD_synthase"/>
</dbReference>
<dbReference type="Proteomes" id="UP000546464">
    <property type="component" value="Unassembled WGS sequence"/>
</dbReference>
<comment type="pathway">
    <text evidence="3 15">Cofactor biosynthesis; FMN biosynthesis; FMN from riboflavin (ATP route): step 1/1.</text>
</comment>
<dbReference type="Gene3D" id="3.40.50.620">
    <property type="entry name" value="HUPs"/>
    <property type="match status" value="1"/>
</dbReference>
<dbReference type="SUPFAM" id="SSF52374">
    <property type="entry name" value="Nucleotidylyl transferase"/>
    <property type="match status" value="1"/>
</dbReference>
<comment type="pathway">
    <text evidence="2 15">Cofactor biosynthesis; FAD biosynthesis; FAD from FMN: step 1/1.</text>
</comment>
<evidence type="ECO:0000256" key="15">
    <source>
        <dbReference type="PIRNR" id="PIRNR004491"/>
    </source>
</evidence>
<evidence type="ECO:0000256" key="13">
    <source>
        <dbReference type="ARBA" id="ARBA00047880"/>
    </source>
</evidence>
<name>A0A842HAV9_9BACT</name>
<evidence type="ECO:0000313" key="17">
    <source>
        <dbReference type="EMBL" id="MBC2593613.1"/>
    </source>
</evidence>
<dbReference type="UniPathway" id="UPA00277">
    <property type="reaction ID" value="UER00407"/>
</dbReference>
<evidence type="ECO:0000256" key="9">
    <source>
        <dbReference type="ARBA" id="ARBA00022777"/>
    </source>
</evidence>
<keyword evidence="5 15" id="KW-0288">FMN</keyword>
<dbReference type="RefSeq" id="WP_185674618.1">
    <property type="nucleotide sequence ID" value="NZ_JACHVB010000014.1"/>
</dbReference>
<dbReference type="PANTHER" id="PTHR22749:SF6">
    <property type="entry name" value="RIBOFLAVIN KINASE"/>
    <property type="match status" value="1"/>
</dbReference>
<dbReference type="EC" id="2.7.7.2" evidence="15"/>
<dbReference type="InterPro" id="IPR002606">
    <property type="entry name" value="Riboflavin_kinase_bac"/>
</dbReference>
<dbReference type="AlphaFoldDB" id="A0A842HAV9"/>
<keyword evidence="10 15" id="KW-0274">FAD</keyword>
<dbReference type="SUPFAM" id="SSF82114">
    <property type="entry name" value="Riboflavin kinase-like"/>
    <property type="match status" value="1"/>
</dbReference>
<dbReference type="GO" id="GO:0009231">
    <property type="term" value="P:riboflavin biosynthetic process"/>
    <property type="evidence" value="ECO:0007669"/>
    <property type="project" value="InterPro"/>
</dbReference>
<sequence length="315" mass="34751">MAYASLDNLKLPDRPLHLAIGMFDGVHLGHQSVIEAAVNSAASRGGLSGVLTFWPHPSRLFRPEGEATRLFMPLNQKEASLVAMGVDCVITQPFTPEFAAITAEDFPGTLKQKLPTLTAIYVGENFRYGKGRKGTIETLIKTCRGLGLHVFSAERLRVDGEPISSTRIRACLEAGEMAQANALLGYPYTSTGRVIPGRQLGRTLGFPTLNLPWEPELRPRYGVYAVRARESVSEKWIPGVANYGQRPTVEREPAAPLLEVHLLEPVKWSAGTALEVQWMHFLRPEMKFSGLDELKARIAQDRDEAAAYFRRPSGG</sequence>
<keyword evidence="12" id="KW-0511">Multifunctional enzyme</keyword>
<protein>
    <recommendedName>
        <fullName evidence="15">Riboflavin biosynthesis protein</fullName>
    </recommendedName>
    <domain>
        <recommendedName>
            <fullName evidence="15">Riboflavin kinase</fullName>
            <ecNumber evidence="15">2.7.1.26</ecNumber>
        </recommendedName>
        <alternativeName>
            <fullName evidence="15">Flavokinase</fullName>
        </alternativeName>
    </domain>
    <domain>
        <recommendedName>
            <fullName evidence="15">FMN adenylyltransferase</fullName>
            <ecNumber evidence="15">2.7.7.2</ecNumber>
        </recommendedName>
        <alternativeName>
            <fullName evidence="15">FAD pyrophosphorylase</fullName>
        </alternativeName>
        <alternativeName>
            <fullName evidence="15">FAD synthase</fullName>
        </alternativeName>
    </domain>
</protein>
<dbReference type="InterPro" id="IPR015865">
    <property type="entry name" value="Riboflavin_kinase_bac/euk"/>
</dbReference>
<dbReference type="Pfam" id="PF01687">
    <property type="entry name" value="Flavokinase"/>
    <property type="match status" value="1"/>
</dbReference>
<accession>A0A842HAV9</accession>
<keyword evidence="9 15" id="KW-0418">Kinase</keyword>
<gene>
    <name evidence="17" type="primary">ribF</name>
    <name evidence="17" type="ORF">H5P28_04990</name>
</gene>
<reference evidence="17 18" key="1">
    <citation type="submission" date="2020-07" db="EMBL/GenBank/DDBJ databases">
        <authorList>
            <person name="Feng X."/>
        </authorList>
    </citation>
    <scope>NUCLEOTIDE SEQUENCE [LARGE SCALE GENOMIC DNA]</scope>
    <source>
        <strain evidence="17 18">JCM31066</strain>
    </source>
</reference>
<dbReference type="InterPro" id="IPR023468">
    <property type="entry name" value="Riboflavin_kinase"/>
</dbReference>
<dbReference type="InterPro" id="IPR023465">
    <property type="entry name" value="Riboflavin_kinase_dom_sf"/>
</dbReference>
<evidence type="ECO:0000313" key="18">
    <source>
        <dbReference type="Proteomes" id="UP000546464"/>
    </source>
</evidence>
<dbReference type="GO" id="GO:0003919">
    <property type="term" value="F:FMN adenylyltransferase activity"/>
    <property type="evidence" value="ECO:0007669"/>
    <property type="project" value="UniProtKB-UniRule"/>
</dbReference>
<dbReference type="GO" id="GO:0005524">
    <property type="term" value="F:ATP binding"/>
    <property type="evidence" value="ECO:0007669"/>
    <property type="project" value="UniProtKB-UniRule"/>
</dbReference>
<evidence type="ECO:0000256" key="6">
    <source>
        <dbReference type="ARBA" id="ARBA00022679"/>
    </source>
</evidence>